<organism evidence="1 2">
    <name type="scientific">Panicum virgatum</name>
    <name type="common">Blackwell switchgrass</name>
    <dbReference type="NCBI Taxonomy" id="38727"/>
    <lineage>
        <taxon>Eukaryota</taxon>
        <taxon>Viridiplantae</taxon>
        <taxon>Streptophyta</taxon>
        <taxon>Embryophyta</taxon>
        <taxon>Tracheophyta</taxon>
        <taxon>Spermatophyta</taxon>
        <taxon>Magnoliopsida</taxon>
        <taxon>Liliopsida</taxon>
        <taxon>Poales</taxon>
        <taxon>Poaceae</taxon>
        <taxon>PACMAD clade</taxon>
        <taxon>Panicoideae</taxon>
        <taxon>Panicodae</taxon>
        <taxon>Paniceae</taxon>
        <taxon>Panicinae</taxon>
        <taxon>Panicum</taxon>
        <taxon>Panicum sect. Hiantes</taxon>
    </lineage>
</organism>
<proteinExistence type="predicted"/>
<sequence>LGFRRPVLLFLQSISSDHGDGNVSSGDGAVRYVSSYLEKSGWSLPFGVVSSLLAWRSPARLEAPDLLYLGDGLLGRSSIQVCIGSCDVPTVVALKMYVASTEVPSSSWESASSCSFGAPLFVGQSVERRLRWPASKMTGNILQGLGCNFAFIRGVFVRSACKLSH</sequence>
<evidence type="ECO:0000313" key="2">
    <source>
        <dbReference type="Proteomes" id="UP000823388"/>
    </source>
</evidence>
<accession>A0A8T0NAG9</accession>
<reference evidence="1" key="1">
    <citation type="submission" date="2020-05" db="EMBL/GenBank/DDBJ databases">
        <title>WGS assembly of Panicum virgatum.</title>
        <authorList>
            <person name="Lovell J.T."/>
            <person name="Jenkins J."/>
            <person name="Shu S."/>
            <person name="Juenger T.E."/>
            <person name="Schmutz J."/>
        </authorList>
    </citation>
    <scope>NUCLEOTIDE SEQUENCE</scope>
    <source>
        <strain evidence="1">AP13</strain>
    </source>
</reference>
<comment type="caution">
    <text evidence="1">The sequence shown here is derived from an EMBL/GenBank/DDBJ whole genome shotgun (WGS) entry which is preliminary data.</text>
</comment>
<dbReference type="AlphaFoldDB" id="A0A8T0NAG9"/>
<dbReference type="Proteomes" id="UP000823388">
    <property type="component" value="Chromosome 9K"/>
</dbReference>
<keyword evidence="2" id="KW-1185">Reference proteome</keyword>
<gene>
    <name evidence="1" type="ORF">PVAP13_9KG473786</name>
</gene>
<evidence type="ECO:0000313" key="1">
    <source>
        <dbReference type="EMBL" id="KAG2545983.1"/>
    </source>
</evidence>
<dbReference type="EMBL" id="CM029053">
    <property type="protein sequence ID" value="KAG2545983.1"/>
    <property type="molecule type" value="Genomic_DNA"/>
</dbReference>
<name>A0A8T0NAG9_PANVG</name>
<feature type="non-terminal residue" evidence="1">
    <location>
        <position position="1"/>
    </location>
</feature>
<protein>
    <submittedName>
        <fullName evidence="1">Uncharacterized protein</fullName>
    </submittedName>
</protein>